<keyword evidence="7 11" id="KW-1133">Transmembrane helix</keyword>
<evidence type="ECO:0000313" key="16">
    <source>
        <dbReference type="RefSeq" id="XP_033575032.1"/>
    </source>
</evidence>
<dbReference type="Pfam" id="PF00664">
    <property type="entry name" value="ABC_membrane"/>
    <property type="match status" value="2"/>
</dbReference>
<keyword evidence="3" id="KW-1003">Cell membrane</keyword>
<feature type="transmembrane region" description="Helical" evidence="11">
    <location>
        <begin position="163"/>
        <end position="184"/>
    </location>
</feature>
<name>A0A6A6YHK7_9PEZI</name>
<sequence length="1233" mass="136241">MLTGLLAHRKSKHELAYVVTKMLRWPLILPVFPRLALLGFTLCQPLLVGRLLDFLHKSDHQKSINIGYGLVGAYAVVYFGMAVSNSLYSHRSFKFLTMLRGTLVSAIYTKTTEIGISALDDSAAVTLMSTDVERLVKGLRGMHDLWANTIQFILATWLLGEKLGWACVAPIIVTIVSAAITLRLSSTTQKRQLKWIMRIQKRIGVTSTMLASIKGIKIAGLTKTLTDLIQNLRKDEVKDAEGFWLLGAYTSTLGFVPLMISPVATFAIFAIIAAKNHSTLDPPRLFTSLSLLMLLTQPLFSLFGDIVDLRATFGCFERIEKFLLSDTRSDHRLVSSPPGTASSRNSQSGQPYSNQAWDASTDNIELVSMAQASRSRKNMPSSFAIVSVRDGAFGWKQDGETILRDINLEIRSSELTLLIGPVASGKSTLLKAILGETPSSKGFVHVSTLDIAWCEQTPWLSNSSVRQTILGFSNFNPEHYNCDLDNDINSFPHGDQTIVGSNGISLSSGQKQRLAIARAVYSKRKLAIFDDVFSSMDATTQSNVFNRLFGSHGLLRQWRTTAIIATHAVTLFPHADRIIALGTNGRITEQGTFDEMNAADGYVRSFCLKNRDEGPADEITPADADTTIASTSALKKDSKSAVAGNKTRQLGDWSVYCYYFQAIGWKLTCVFFLLEICWAFFSTFPTIWLKWYSDSNSAKPNQHTGYYLGVYAALQAIGLVGFAFLTWFSFNIMAMRAGMKLHEITLKTVMAAPMSFFSTIDTGSIVTRFSQDMQLIDGSLPLALMAVAANLLICLGQMALIASAAYYVAISFPLLLAAFYSVQKYYLRTSRQMRFLDLEEKAPVYTQFIESLSGLATIRAFSWQKPSIEHNHKLVDNSQKPFYLLFMIQTWLTLVLDLITMALAILVVAIAVKMRDTISVGFTGVSLTQIISFTANLKLCLLFWTQLETSIGAVARVKQFSNSTANENLASENQEPPAEWPQTGMVKIEHVSAAYSAGGNKALDDISLSVRSGEKIGICGRTGSGKSTLTLALFRMIELTAGRITIDGLDICTMPRHQVRSRLNAMGPDPYFLNGTVRLNLDPHGNITDDTMAAALKKVQLWDMLSPKGGLDAEYADDTFSHGQKQLFCLARAMLRSGKIVIMDEVTSSVDLDTDALMQSLIHTELQHCTVITIAHRIETILDYDRVVVMDKGMIAEAGKPQQLMEKDSMFKAFYESSRIDRRGKGKGKALEV</sequence>
<dbReference type="InterPro" id="IPR011527">
    <property type="entry name" value="ABC1_TM_dom"/>
</dbReference>
<feature type="transmembrane region" description="Helical" evidence="11">
    <location>
        <begin position="778"/>
        <end position="798"/>
    </location>
</feature>
<dbReference type="PROSITE" id="PS00211">
    <property type="entry name" value="ABC_TRANSPORTER_1"/>
    <property type="match status" value="2"/>
</dbReference>
<keyword evidence="4 11" id="KW-0812">Transmembrane</keyword>
<feature type="domain" description="ABC transporter" evidence="12">
    <location>
        <begin position="386"/>
        <end position="609"/>
    </location>
</feature>
<evidence type="ECO:0000256" key="9">
    <source>
        <dbReference type="ARBA" id="ARBA00023180"/>
    </source>
</evidence>
<dbReference type="GO" id="GO:0005524">
    <property type="term" value="F:ATP binding"/>
    <property type="evidence" value="ECO:0007669"/>
    <property type="project" value="UniProtKB-KW"/>
</dbReference>
<feature type="transmembrane region" description="Helical" evidence="11">
    <location>
        <begin position="243"/>
        <end position="273"/>
    </location>
</feature>
<gene>
    <name evidence="14 16" type="ORF">BDZ99DRAFT_391791</name>
</gene>
<dbReference type="GO" id="GO:0005886">
    <property type="term" value="C:plasma membrane"/>
    <property type="evidence" value="ECO:0007669"/>
    <property type="project" value="UniProtKB-SubCell"/>
</dbReference>
<proteinExistence type="predicted"/>
<keyword evidence="5" id="KW-0547">Nucleotide-binding</keyword>
<dbReference type="Proteomes" id="UP000504636">
    <property type="component" value="Unplaced"/>
</dbReference>
<dbReference type="InterPro" id="IPR027417">
    <property type="entry name" value="P-loop_NTPase"/>
</dbReference>
<dbReference type="PANTHER" id="PTHR24223:SF399">
    <property type="entry name" value="ABC TRANSPORTER ATNG"/>
    <property type="match status" value="1"/>
</dbReference>
<evidence type="ECO:0000256" key="3">
    <source>
        <dbReference type="ARBA" id="ARBA00022475"/>
    </source>
</evidence>
<dbReference type="FunFam" id="1.20.1560.10:FF:000066">
    <property type="entry name" value="ABC multidrug transporter (Eurofung)"/>
    <property type="match status" value="1"/>
</dbReference>
<protein>
    <submittedName>
        <fullName evidence="14 16">P-loop containing nucleoside triphosphate hydrolase protein</fullName>
    </submittedName>
</protein>
<keyword evidence="2" id="KW-0813">Transport</keyword>
<dbReference type="InterPro" id="IPR044726">
    <property type="entry name" value="ABCC_6TM_D2"/>
</dbReference>
<dbReference type="GO" id="GO:0140359">
    <property type="term" value="F:ABC-type transporter activity"/>
    <property type="evidence" value="ECO:0007669"/>
    <property type="project" value="InterPro"/>
</dbReference>
<keyword evidence="14 16" id="KW-0378">Hydrolase</keyword>
<feature type="domain" description="ABC transporter" evidence="12">
    <location>
        <begin position="986"/>
        <end position="1217"/>
    </location>
</feature>
<dbReference type="AlphaFoldDB" id="A0A6A6YHK7"/>
<evidence type="ECO:0000256" key="10">
    <source>
        <dbReference type="SAM" id="MobiDB-lite"/>
    </source>
</evidence>
<dbReference type="Gene3D" id="3.40.50.300">
    <property type="entry name" value="P-loop containing nucleotide triphosphate hydrolases"/>
    <property type="match status" value="2"/>
</dbReference>
<dbReference type="PROSITE" id="PS50893">
    <property type="entry name" value="ABC_TRANSPORTER_2"/>
    <property type="match status" value="2"/>
</dbReference>
<comment type="subcellular location">
    <subcellularLocation>
        <location evidence="1">Cell membrane</location>
        <topology evidence="1">Multi-pass membrane protein</topology>
    </subcellularLocation>
</comment>
<evidence type="ECO:0000313" key="14">
    <source>
        <dbReference type="EMBL" id="KAF2808068.1"/>
    </source>
</evidence>
<feature type="transmembrane region" description="Helical" evidence="11">
    <location>
        <begin position="804"/>
        <end position="822"/>
    </location>
</feature>
<accession>A0A6A6YHK7</accession>
<dbReference type="InterPro" id="IPR003439">
    <property type="entry name" value="ABC_transporter-like_ATP-bd"/>
</dbReference>
<dbReference type="InterPro" id="IPR003593">
    <property type="entry name" value="AAA+_ATPase"/>
</dbReference>
<feature type="region of interest" description="Disordered" evidence="10">
    <location>
        <begin position="330"/>
        <end position="356"/>
    </location>
</feature>
<dbReference type="PANTHER" id="PTHR24223">
    <property type="entry name" value="ATP-BINDING CASSETTE SUB-FAMILY C"/>
    <property type="match status" value="1"/>
</dbReference>
<dbReference type="PROSITE" id="PS50929">
    <property type="entry name" value="ABC_TM1F"/>
    <property type="match status" value="2"/>
</dbReference>
<evidence type="ECO:0000259" key="12">
    <source>
        <dbReference type="PROSITE" id="PS50893"/>
    </source>
</evidence>
<dbReference type="FunFam" id="3.40.50.300:FF:000838">
    <property type="entry name" value="ABC multidrug transporter (Eurofung)"/>
    <property type="match status" value="1"/>
</dbReference>
<reference evidence="16" key="2">
    <citation type="submission" date="2020-04" db="EMBL/GenBank/DDBJ databases">
        <authorList>
            <consortium name="NCBI Genome Project"/>
        </authorList>
    </citation>
    <scope>NUCLEOTIDE SEQUENCE</scope>
    <source>
        <strain evidence="16">CBS 304.34</strain>
    </source>
</reference>
<reference evidence="16" key="3">
    <citation type="submission" date="2025-04" db="UniProtKB">
        <authorList>
            <consortium name="RefSeq"/>
        </authorList>
    </citation>
    <scope>IDENTIFICATION</scope>
    <source>
        <strain evidence="16">CBS 304.34</strain>
    </source>
</reference>
<evidence type="ECO:0000256" key="5">
    <source>
        <dbReference type="ARBA" id="ARBA00022741"/>
    </source>
</evidence>
<feature type="compositionally biased region" description="Polar residues" evidence="10">
    <location>
        <begin position="337"/>
        <end position="356"/>
    </location>
</feature>
<dbReference type="GO" id="GO:0016887">
    <property type="term" value="F:ATP hydrolysis activity"/>
    <property type="evidence" value="ECO:0007669"/>
    <property type="project" value="InterPro"/>
</dbReference>
<evidence type="ECO:0000256" key="6">
    <source>
        <dbReference type="ARBA" id="ARBA00022840"/>
    </source>
</evidence>
<evidence type="ECO:0000256" key="11">
    <source>
        <dbReference type="SAM" id="Phobius"/>
    </source>
</evidence>
<dbReference type="InterPro" id="IPR050173">
    <property type="entry name" value="ABC_transporter_C-like"/>
</dbReference>
<dbReference type="InterPro" id="IPR017871">
    <property type="entry name" value="ABC_transporter-like_CS"/>
</dbReference>
<keyword evidence="8 11" id="KW-0472">Membrane</keyword>
<dbReference type="OrthoDB" id="6500128at2759"/>
<dbReference type="SUPFAM" id="SSF52540">
    <property type="entry name" value="P-loop containing nucleoside triphosphate hydrolases"/>
    <property type="match status" value="2"/>
</dbReference>
<organism evidence="14">
    <name type="scientific">Mytilinidion resinicola</name>
    <dbReference type="NCBI Taxonomy" id="574789"/>
    <lineage>
        <taxon>Eukaryota</taxon>
        <taxon>Fungi</taxon>
        <taxon>Dikarya</taxon>
        <taxon>Ascomycota</taxon>
        <taxon>Pezizomycotina</taxon>
        <taxon>Dothideomycetes</taxon>
        <taxon>Pleosporomycetidae</taxon>
        <taxon>Mytilinidiales</taxon>
        <taxon>Mytilinidiaceae</taxon>
        <taxon>Mytilinidion</taxon>
    </lineage>
</organism>
<evidence type="ECO:0000313" key="15">
    <source>
        <dbReference type="Proteomes" id="UP000504636"/>
    </source>
</evidence>
<feature type="transmembrane region" description="Helical" evidence="11">
    <location>
        <begin position="882"/>
        <end position="912"/>
    </location>
</feature>
<dbReference type="InterPro" id="IPR044746">
    <property type="entry name" value="ABCC_6TM_D1"/>
</dbReference>
<keyword evidence="6" id="KW-0067">ATP-binding</keyword>
<evidence type="ECO:0000256" key="4">
    <source>
        <dbReference type="ARBA" id="ARBA00022692"/>
    </source>
</evidence>
<evidence type="ECO:0000256" key="7">
    <source>
        <dbReference type="ARBA" id="ARBA00022989"/>
    </source>
</evidence>
<reference evidence="14 16" key="1">
    <citation type="journal article" date="2020" name="Stud. Mycol.">
        <title>101 Dothideomycetes genomes: a test case for predicting lifestyles and emergence of pathogens.</title>
        <authorList>
            <person name="Haridas S."/>
            <person name="Albert R."/>
            <person name="Binder M."/>
            <person name="Bloem J."/>
            <person name="Labutti K."/>
            <person name="Salamov A."/>
            <person name="Andreopoulos B."/>
            <person name="Baker S."/>
            <person name="Barry K."/>
            <person name="Bills G."/>
            <person name="Bluhm B."/>
            <person name="Cannon C."/>
            <person name="Castanera R."/>
            <person name="Culley D."/>
            <person name="Daum C."/>
            <person name="Ezra D."/>
            <person name="Gonzalez J."/>
            <person name="Henrissat B."/>
            <person name="Kuo A."/>
            <person name="Liang C."/>
            <person name="Lipzen A."/>
            <person name="Lutzoni F."/>
            <person name="Magnuson J."/>
            <person name="Mondo S."/>
            <person name="Nolan M."/>
            <person name="Ohm R."/>
            <person name="Pangilinan J."/>
            <person name="Park H.-J."/>
            <person name="Ramirez L."/>
            <person name="Alfaro M."/>
            <person name="Sun H."/>
            <person name="Tritt A."/>
            <person name="Yoshinaga Y."/>
            <person name="Zwiers L.-H."/>
            <person name="Turgeon B."/>
            <person name="Goodwin S."/>
            <person name="Spatafora J."/>
            <person name="Crous P."/>
            <person name="Grigoriev I."/>
        </authorList>
    </citation>
    <scope>NUCLEOTIDE SEQUENCE</scope>
    <source>
        <strain evidence="14 16">CBS 304.34</strain>
    </source>
</reference>
<dbReference type="InterPro" id="IPR036640">
    <property type="entry name" value="ABC1_TM_sf"/>
</dbReference>
<dbReference type="Gene3D" id="1.20.1560.10">
    <property type="entry name" value="ABC transporter type 1, transmembrane domain"/>
    <property type="match status" value="2"/>
</dbReference>
<dbReference type="GeneID" id="54456640"/>
<dbReference type="RefSeq" id="XP_033575032.1">
    <property type="nucleotide sequence ID" value="XM_033715747.1"/>
</dbReference>
<evidence type="ECO:0000259" key="13">
    <source>
        <dbReference type="PROSITE" id="PS50929"/>
    </source>
</evidence>
<dbReference type="EMBL" id="MU003704">
    <property type="protein sequence ID" value="KAF2808068.1"/>
    <property type="molecule type" value="Genomic_DNA"/>
</dbReference>
<dbReference type="SUPFAM" id="SSF90123">
    <property type="entry name" value="ABC transporter transmembrane region"/>
    <property type="match status" value="2"/>
</dbReference>
<keyword evidence="15" id="KW-1185">Reference proteome</keyword>
<evidence type="ECO:0000256" key="1">
    <source>
        <dbReference type="ARBA" id="ARBA00004651"/>
    </source>
</evidence>
<dbReference type="FunFam" id="1.20.1560.10:FF:000055">
    <property type="entry name" value="ABC multidrug transporter (Eurofung)"/>
    <property type="match status" value="1"/>
</dbReference>
<evidence type="ECO:0000256" key="2">
    <source>
        <dbReference type="ARBA" id="ARBA00022448"/>
    </source>
</evidence>
<dbReference type="CDD" id="cd18580">
    <property type="entry name" value="ABC_6TM_ABCC_D2"/>
    <property type="match status" value="1"/>
</dbReference>
<dbReference type="SMART" id="SM00382">
    <property type="entry name" value="AAA"/>
    <property type="match status" value="2"/>
</dbReference>
<feature type="domain" description="ABC transmembrane type-1" evidence="13">
    <location>
        <begin position="672"/>
        <end position="949"/>
    </location>
</feature>
<dbReference type="CDD" id="cd03244">
    <property type="entry name" value="ABCC_MRP_domain2"/>
    <property type="match status" value="1"/>
</dbReference>
<evidence type="ECO:0000256" key="8">
    <source>
        <dbReference type="ARBA" id="ARBA00023136"/>
    </source>
</evidence>
<dbReference type="Pfam" id="PF00005">
    <property type="entry name" value="ABC_tran"/>
    <property type="match status" value="2"/>
</dbReference>
<feature type="transmembrane region" description="Helical" evidence="11">
    <location>
        <begin position="285"/>
        <end position="303"/>
    </location>
</feature>
<feature type="transmembrane region" description="Helical" evidence="11">
    <location>
        <begin position="64"/>
        <end position="88"/>
    </location>
</feature>
<feature type="transmembrane region" description="Helical" evidence="11">
    <location>
        <begin position="708"/>
        <end position="730"/>
    </location>
</feature>
<feature type="domain" description="ABC transmembrane type-1" evidence="13">
    <location>
        <begin position="35"/>
        <end position="311"/>
    </location>
</feature>
<feature type="transmembrane region" description="Helical" evidence="11">
    <location>
        <begin position="669"/>
        <end position="688"/>
    </location>
</feature>
<dbReference type="CDD" id="cd18579">
    <property type="entry name" value="ABC_6TM_ABCC_D1"/>
    <property type="match status" value="1"/>
</dbReference>
<keyword evidence="9" id="KW-0325">Glycoprotein</keyword>